<evidence type="ECO:0000256" key="13">
    <source>
        <dbReference type="ARBA" id="ARBA00048871"/>
    </source>
</evidence>
<comment type="pathway">
    <text evidence="1">Sulfur metabolism; glutathione biosynthesis; glutathione from L-cysteine and L-glutamate: step 2/2.</text>
</comment>
<evidence type="ECO:0000256" key="10">
    <source>
        <dbReference type="ARBA" id="ARBA00022840"/>
    </source>
</evidence>
<comment type="catalytic activity">
    <reaction evidence="13">
        <text>gamma-L-glutamyl-L-cysteine + glycine + ATP = glutathione + ADP + phosphate + H(+)</text>
        <dbReference type="Rhea" id="RHEA:13557"/>
        <dbReference type="ChEBI" id="CHEBI:15378"/>
        <dbReference type="ChEBI" id="CHEBI:30616"/>
        <dbReference type="ChEBI" id="CHEBI:43474"/>
        <dbReference type="ChEBI" id="CHEBI:57305"/>
        <dbReference type="ChEBI" id="CHEBI:57925"/>
        <dbReference type="ChEBI" id="CHEBI:58173"/>
        <dbReference type="ChEBI" id="CHEBI:456216"/>
        <dbReference type="EC" id="6.3.2.3"/>
    </reaction>
    <physiologicalReaction direction="left-to-right" evidence="13">
        <dbReference type="Rhea" id="RHEA:13558"/>
    </physiologicalReaction>
</comment>
<keyword evidence="8 17" id="KW-0479">Metal-binding</keyword>
<feature type="binding site" evidence="17">
    <location>
        <position position="146"/>
    </location>
    <ligand>
        <name>Mg(2+)</name>
        <dbReference type="ChEBI" id="CHEBI:18420"/>
    </ligand>
</feature>
<dbReference type="Gene3D" id="1.10.1080.10">
    <property type="entry name" value="Glutathione Synthetase, Chain A, domain 3"/>
    <property type="match status" value="1"/>
</dbReference>
<feature type="binding site" evidence="16">
    <location>
        <position position="452"/>
    </location>
    <ligand>
        <name>ATP</name>
        <dbReference type="ChEBI" id="CHEBI:30616"/>
    </ligand>
</feature>
<comment type="function">
    <text evidence="15">Catalyzes the production of glutathione from gamma-glutamylcysteine and glycine in an ATP-dependent manner. Glutathione (gamma-glutamylcysteinylglycine, GSH) is the most abundant intracellular thiol in living aerobic cells and is required for numerous processes including the protection of cells against oxidative damage, amino acid transport, the detoxification of foreign compounds, the maintenance of protein sulfhydryl groups in a reduced state and acts as a cofactor for a number of enzymes. Participates in ophthalmate biosynthesis in hepatocytes.</text>
</comment>
<feature type="binding site" evidence="18">
    <location>
        <begin position="150"/>
        <end position="153"/>
    </location>
    <ligand>
        <name>substrate</name>
    </ligand>
</feature>
<dbReference type="Gene3D" id="3.30.1490.50">
    <property type="match status" value="1"/>
</dbReference>
<comment type="catalytic activity">
    <reaction evidence="14">
        <text>gamma-L-glutamyl-(2S)-2-aminobutanoate + glycine + ATP = ophthalmate + ADP + phosphate + H(+)</text>
        <dbReference type="Rhea" id="RHEA:72075"/>
        <dbReference type="ChEBI" id="CHEBI:15378"/>
        <dbReference type="ChEBI" id="CHEBI:30616"/>
        <dbReference type="ChEBI" id="CHEBI:43474"/>
        <dbReference type="ChEBI" id="CHEBI:57305"/>
        <dbReference type="ChEBI" id="CHEBI:189406"/>
        <dbReference type="ChEBI" id="CHEBI:189750"/>
        <dbReference type="ChEBI" id="CHEBI:456216"/>
    </reaction>
    <physiologicalReaction direction="left-to-right" evidence="14">
        <dbReference type="Rhea" id="RHEA:72076"/>
    </physiologicalReaction>
</comment>
<evidence type="ECO:0000256" key="4">
    <source>
        <dbReference type="ARBA" id="ARBA00012214"/>
    </source>
</evidence>
<keyword evidence="6" id="KW-0436">Ligase</keyword>
<dbReference type="Gene3D" id="3.30.1490.80">
    <property type="match status" value="1"/>
</dbReference>
<feature type="binding site" evidence="16">
    <location>
        <position position="146"/>
    </location>
    <ligand>
        <name>ATP</name>
        <dbReference type="ChEBI" id="CHEBI:30616"/>
    </ligand>
</feature>
<dbReference type="GO" id="GO:0046872">
    <property type="term" value="F:metal ion binding"/>
    <property type="evidence" value="ECO:0007669"/>
    <property type="project" value="UniProtKB-KW"/>
</dbReference>
<gene>
    <name evidence="20" type="primary">Gss_0</name>
    <name evidence="20" type="ORF">GTO96_0008480</name>
</gene>
<evidence type="ECO:0000313" key="20">
    <source>
        <dbReference type="EMBL" id="KAG2461831.1"/>
    </source>
</evidence>
<keyword evidence="21" id="KW-1185">Reference proteome</keyword>
<feature type="binding site" evidence="17">
    <location>
        <position position="148"/>
    </location>
    <ligand>
        <name>Mg(2+)</name>
        <dbReference type="ChEBI" id="CHEBI:18420"/>
    </ligand>
</feature>
<dbReference type="FunFam" id="3.40.50.1760:FF:000001">
    <property type="entry name" value="Glutathione synthetase"/>
    <property type="match status" value="1"/>
</dbReference>
<dbReference type="EMBL" id="JAATIS010004524">
    <property type="protein sequence ID" value="KAG2461831.1"/>
    <property type="molecule type" value="Genomic_DNA"/>
</dbReference>
<feature type="binding site" evidence="16">
    <location>
        <position position="375"/>
    </location>
    <ligand>
        <name>ATP</name>
        <dbReference type="ChEBI" id="CHEBI:30616"/>
    </ligand>
</feature>
<dbReference type="Pfam" id="PF03917">
    <property type="entry name" value="GSH_synth_ATP"/>
    <property type="match status" value="1"/>
</dbReference>
<evidence type="ECO:0000256" key="7">
    <source>
        <dbReference type="ARBA" id="ARBA00022684"/>
    </source>
</evidence>
<evidence type="ECO:0000256" key="6">
    <source>
        <dbReference type="ARBA" id="ARBA00022598"/>
    </source>
</evidence>
<dbReference type="GO" id="GO:0043295">
    <property type="term" value="F:glutathione binding"/>
    <property type="evidence" value="ECO:0007669"/>
    <property type="project" value="TreeGrafter"/>
</dbReference>
<dbReference type="PANTHER" id="PTHR11130">
    <property type="entry name" value="GLUTATHIONE SYNTHETASE"/>
    <property type="match status" value="1"/>
</dbReference>
<name>A0A8X8BND1_POLSE</name>
<feature type="non-terminal residue" evidence="20">
    <location>
        <position position="1"/>
    </location>
</feature>
<keyword evidence="11 17" id="KW-0460">Magnesium</keyword>
<feature type="binding site" evidence="16">
    <location>
        <position position="450"/>
    </location>
    <ligand>
        <name>substrate</name>
    </ligand>
</feature>
<evidence type="ECO:0000256" key="2">
    <source>
        <dbReference type="ARBA" id="ARBA00010385"/>
    </source>
</evidence>
<evidence type="ECO:0000256" key="11">
    <source>
        <dbReference type="ARBA" id="ARBA00022842"/>
    </source>
</evidence>
<feature type="binding site" evidence="18">
    <location>
        <begin position="267"/>
        <end position="270"/>
    </location>
    <ligand>
        <name>substrate</name>
    </ligand>
</feature>
<dbReference type="AlphaFoldDB" id="A0A8X8BND1"/>
<comment type="caution">
    <text evidence="20">The sequence shown here is derived from an EMBL/GenBank/DDBJ whole genome shotgun (WGS) entry which is preliminary data.</text>
</comment>
<feature type="binding site" evidence="16">
    <location>
        <position position="305"/>
    </location>
    <ligand>
        <name>ATP</name>
        <dbReference type="ChEBI" id="CHEBI:30616"/>
    </ligand>
</feature>
<evidence type="ECO:0000256" key="15">
    <source>
        <dbReference type="ARBA" id="ARBA00059746"/>
    </source>
</evidence>
<dbReference type="EC" id="6.3.2.3" evidence="4"/>
<feature type="binding site" evidence="16">
    <location>
        <position position="425"/>
    </location>
    <ligand>
        <name>ATP</name>
        <dbReference type="ChEBI" id="CHEBI:30616"/>
    </ligand>
</feature>
<dbReference type="PIRSF" id="PIRSF001558">
    <property type="entry name" value="GSHase"/>
    <property type="match status" value="1"/>
</dbReference>
<evidence type="ECO:0000256" key="1">
    <source>
        <dbReference type="ARBA" id="ARBA00004965"/>
    </source>
</evidence>
<dbReference type="GO" id="GO:0004363">
    <property type="term" value="F:glutathione synthase activity"/>
    <property type="evidence" value="ECO:0007669"/>
    <property type="project" value="UniProtKB-EC"/>
</dbReference>
<keyword evidence="7" id="KW-0317">Glutathione biosynthesis</keyword>
<dbReference type="InterPro" id="IPR004887">
    <property type="entry name" value="GSH_synth_subst-bd"/>
</dbReference>
<dbReference type="Pfam" id="PF03199">
    <property type="entry name" value="GSH_synthase"/>
    <property type="match status" value="1"/>
</dbReference>
<accession>A0A8X8BND1</accession>
<reference evidence="20 21" key="1">
    <citation type="journal article" date="2021" name="Cell">
        <title>Tracing the genetic footprints of vertebrate landing in non-teleost ray-finned fishes.</title>
        <authorList>
            <person name="Bi X."/>
            <person name="Wang K."/>
            <person name="Yang L."/>
            <person name="Pan H."/>
            <person name="Jiang H."/>
            <person name="Wei Q."/>
            <person name="Fang M."/>
            <person name="Yu H."/>
            <person name="Zhu C."/>
            <person name="Cai Y."/>
            <person name="He Y."/>
            <person name="Gan X."/>
            <person name="Zeng H."/>
            <person name="Yu D."/>
            <person name="Zhu Y."/>
            <person name="Jiang H."/>
            <person name="Qiu Q."/>
            <person name="Yang H."/>
            <person name="Zhang Y.E."/>
            <person name="Wang W."/>
            <person name="Zhu M."/>
            <person name="He S."/>
            <person name="Zhang G."/>
        </authorList>
    </citation>
    <scope>NUCLEOTIDE SEQUENCE [LARGE SCALE GENOMIC DNA]</scope>
    <source>
        <strain evidence="20">Bchr_013</strain>
    </source>
</reference>
<feature type="binding site" evidence="16">
    <location>
        <begin position="364"/>
        <end position="373"/>
    </location>
    <ligand>
        <name>ATP</name>
        <dbReference type="ChEBI" id="CHEBI:30616"/>
    </ligand>
</feature>
<evidence type="ECO:0000256" key="17">
    <source>
        <dbReference type="PIRSR" id="PIRSR001558-2"/>
    </source>
</evidence>
<sequence length="474" mass="52816">MACSLGLGEKFTDRALLEQLALVAKDAAALHGVIMRTKEDPNSSEVVSYAPFTLFPSPIPKSIFEQARLVQKDFNLLVDKVSRDSTFLEQALASTIIVDNFTARLFQIYRHVLQEGTSSPINLGLNRSDYMLHCGENGMTSLKQIEINTIAASFGGLASRMPALHRHVLNVAGIHDVHVMDNTSVVVLARGIGKAWSIYGSDRAVVMFLVEETQINIFDHRLLEHELWNQNVPVIRRKFEDVTEKGCLDGEKRLFLDGHEIAVVYYRYGYMPQHYTEKNWEARLMMERSRAVKCPDIASHLAGTKKVQQELSKPGILERFFPDNPDAVSRIRSTFAGLYSLDQGDEGDRALAMALRDPDMFVLKPQREGGGNNIYGEKICHVLNEVKDSPERSAYILMDKITPLPVSNCIVRRGSPLKPQTCLSELGMFGVYVRQGTEMVLNECAGHLLRTKSSEFADGGVAAGVAALDNPYLI</sequence>
<dbReference type="Gene3D" id="3.40.50.1760">
    <property type="entry name" value="Glutathione synthase, substrate-binding domain superfamily, eukaryotic"/>
    <property type="match status" value="1"/>
</dbReference>
<dbReference type="GO" id="GO:0005829">
    <property type="term" value="C:cytosol"/>
    <property type="evidence" value="ECO:0007669"/>
    <property type="project" value="TreeGrafter"/>
</dbReference>
<dbReference type="InterPro" id="IPR016185">
    <property type="entry name" value="PreATP-grasp_dom_sf"/>
</dbReference>
<evidence type="ECO:0000256" key="3">
    <source>
        <dbReference type="ARBA" id="ARBA00011738"/>
    </source>
</evidence>
<evidence type="ECO:0000256" key="8">
    <source>
        <dbReference type="ARBA" id="ARBA00022723"/>
    </source>
</evidence>
<feature type="binding site" evidence="16">
    <location>
        <position position="458"/>
    </location>
    <ligand>
        <name>ATP</name>
        <dbReference type="ChEBI" id="CHEBI:30616"/>
    </ligand>
</feature>
<dbReference type="Proteomes" id="UP000886611">
    <property type="component" value="Unassembled WGS sequence"/>
</dbReference>
<evidence type="ECO:0000256" key="12">
    <source>
        <dbReference type="ARBA" id="ARBA00030403"/>
    </source>
</evidence>
<evidence type="ECO:0000256" key="9">
    <source>
        <dbReference type="ARBA" id="ARBA00022741"/>
    </source>
</evidence>
<keyword evidence="10 16" id="KW-0067">ATP-binding</keyword>
<feature type="binding site" evidence="18">
    <location>
        <begin position="214"/>
        <end position="216"/>
    </location>
    <ligand>
        <name>substrate</name>
    </ligand>
</feature>
<evidence type="ECO:0000256" key="14">
    <source>
        <dbReference type="ARBA" id="ARBA00052123"/>
    </source>
</evidence>
<dbReference type="GO" id="GO:0005524">
    <property type="term" value="F:ATP binding"/>
    <property type="evidence" value="ECO:0007669"/>
    <property type="project" value="UniProtKB-KW"/>
</dbReference>
<evidence type="ECO:0000256" key="18">
    <source>
        <dbReference type="PIRSR" id="PIRSR001558-3"/>
    </source>
</evidence>
<dbReference type="PANTHER" id="PTHR11130:SF0">
    <property type="entry name" value="GLUTATHIONE SYNTHETASE"/>
    <property type="match status" value="1"/>
</dbReference>
<dbReference type="InterPro" id="IPR037013">
    <property type="entry name" value="GSH-S_sub-bd_sf"/>
</dbReference>
<dbReference type="Gene3D" id="3.30.470.20">
    <property type="entry name" value="ATP-grasp fold, B domain"/>
    <property type="match status" value="1"/>
</dbReference>
<dbReference type="InterPro" id="IPR014709">
    <property type="entry name" value="Glutathione_synthase_C_euk"/>
</dbReference>
<comment type="cofactor">
    <cofactor evidence="17">
        <name>Mg(2+)</name>
        <dbReference type="ChEBI" id="CHEBI:18420"/>
    </cofactor>
    <text evidence="17">Binds 1 Mg(2+) ion per subunit.</text>
</comment>
<dbReference type="NCBIfam" id="TIGR01986">
    <property type="entry name" value="glut_syn_euk"/>
    <property type="match status" value="1"/>
</dbReference>
<dbReference type="SUPFAM" id="SSF56059">
    <property type="entry name" value="Glutathione synthetase ATP-binding domain-like"/>
    <property type="match status" value="1"/>
</dbReference>
<evidence type="ECO:0000313" key="21">
    <source>
        <dbReference type="Proteomes" id="UP000886611"/>
    </source>
</evidence>
<feature type="binding site" evidence="16">
    <location>
        <position position="127"/>
    </location>
    <ligand>
        <name>substrate</name>
    </ligand>
</feature>
<organism evidence="20 21">
    <name type="scientific">Polypterus senegalus</name>
    <name type="common">Senegal bichir</name>
    <dbReference type="NCBI Taxonomy" id="55291"/>
    <lineage>
        <taxon>Eukaryota</taxon>
        <taxon>Metazoa</taxon>
        <taxon>Chordata</taxon>
        <taxon>Craniata</taxon>
        <taxon>Vertebrata</taxon>
        <taxon>Euteleostomi</taxon>
        <taxon>Actinopterygii</taxon>
        <taxon>Polypteriformes</taxon>
        <taxon>Polypteridae</taxon>
        <taxon>Polypterus</taxon>
    </lineage>
</organism>
<comment type="similarity">
    <text evidence="2">Belongs to the eukaryotic GSH synthase family.</text>
</comment>
<dbReference type="InterPro" id="IPR014049">
    <property type="entry name" value="Glutathione_synthase_N_euk"/>
</dbReference>
<feature type="binding site" evidence="16">
    <location>
        <begin position="398"/>
        <end position="401"/>
    </location>
    <ligand>
        <name>ATP</name>
        <dbReference type="ChEBI" id="CHEBI:30616"/>
    </ligand>
</feature>
<evidence type="ECO:0000259" key="19">
    <source>
        <dbReference type="Pfam" id="PF03199"/>
    </source>
</evidence>
<dbReference type="OrthoDB" id="2020073at2759"/>
<evidence type="ECO:0000256" key="16">
    <source>
        <dbReference type="PIRSR" id="PIRSR001558-1"/>
    </source>
</evidence>
<keyword evidence="9 16" id="KW-0547">Nucleotide-binding</keyword>
<dbReference type="FunFam" id="3.30.1490.50:FF:000001">
    <property type="entry name" value="Glutathione synthetase"/>
    <property type="match status" value="1"/>
</dbReference>
<feature type="domain" description="Glutathione synthase substrate-binding" evidence="19">
    <location>
        <begin position="204"/>
        <end position="302"/>
    </location>
</feature>
<dbReference type="SUPFAM" id="SSF52440">
    <property type="entry name" value="PreATP-grasp domain"/>
    <property type="match status" value="1"/>
</dbReference>
<feature type="binding site" evidence="17">
    <location>
        <position position="368"/>
    </location>
    <ligand>
        <name>Mg(2+)</name>
        <dbReference type="ChEBI" id="CHEBI:18420"/>
    </ligand>
</feature>
<comment type="subunit">
    <text evidence="3">Homodimer.</text>
</comment>
<protein>
    <recommendedName>
        <fullName evidence="5">Glutathione synthetase</fullName>
        <ecNumber evidence="4">6.3.2.3</ecNumber>
    </recommendedName>
    <alternativeName>
        <fullName evidence="12">Glutathione synthase</fullName>
    </alternativeName>
</protein>
<proteinExistence type="inferred from homology"/>
<dbReference type="InterPro" id="IPR005615">
    <property type="entry name" value="Glutathione_synthase"/>
</dbReference>
<dbReference type="InterPro" id="IPR014042">
    <property type="entry name" value="Glutathione_synthase_a-hlx"/>
</dbReference>
<feature type="binding site" evidence="18">
    <location>
        <begin position="461"/>
        <end position="462"/>
    </location>
    <ligand>
        <name>substrate</name>
    </ligand>
</feature>
<feature type="non-terminal residue" evidence="20">
    <location>
        <position position="474"/>
    </location>
</feature>
<evidence type="ECO:0000256" key="5">
    <source>
        <dbReference type="ARBA" id="ARBA00020821"/>
    </source>
</evidence>